<dbReference type="Proteomes" id="UP000305067">
    <property type="component" value="Unassembled WGS sequence"/>
</dbReference>
<protein>
    <submittedName>
        <fullName evidence="1">Uncharacterized protein</fullName>
    </submittedName>
</protein>
<sequence>MIEDRHELVQTDTTALLPDELLGRIFANDIVPLPISPYPPRLVDNHIKSTTMTAWCLSKVGSRWRSIVPACSELWTTVLLDIPPVG</sequence>
<dbReference type="OrthoDB" id="2646305at2759"/>
<dbReference type="AlphaFoldDB" id="A0A5C3QEQ7"/>
<keyword evidence="2" id="KW-1185">Reference proteome</keyword>
<dbReference type="EMBL" id="ML178854">
    <property type="protein sequence ID" value="TFK96853.1"/>
    <property type="molecule type" value="Genomic_DNA"/>
</dbReference>
<accession>A0A5C3QEQ7</accession>
<evidence type="ECO:0000313" key="1">
    <source>
        <dbReference type="EMBL" id="TFK96853.1"/>
    </source>
</evidence>
<evidence type="ECO:0000313" key="2">
    <source>
        <dbReference type="Proteomes" id="UP000305067"/>
    </source>
</evidence>
<organism evidence="1 2">
    <name type="scientific">Pterulicium gracile</name>
    <dbReference type="NCBI Taxonomy" id="1884261"/>
    <lineage>
        <taxon>Eukaryota</taxon>
        <taxon>Fungi</taxon>
        <taxon>Dikarya</taxon>
        <taxon>Basidiomycota</taxon>
        <taxon>Agaricomycotina</taxon>
        <taxon>Agaricomycetes</taxon>
        <taxon>Agaricomycetidae</taxon>
        <taxon>Agaricales</taxon>
        <taxon>Pleurotineae</taxon>
        <taxon>Pterulaceae</taxon>
        <taxon>Pterulicium</taxon>
    </lineage>
</organism>
<reference evidence="1 2" key="1">
    <citation type="journal article" date="2019" name="Nat. Ecol. Evol.">
        <title>Megaphylogeny resolves global patterns of mushroom evolution.</title>
        <authorList>
            <person name="Varga T."/>
            <person name="Krizsan K."/>
            <person name="Foldi C."/>
            <person name="Dima B."/>
            <person name="Sanchez-Garcia M."/>
            <person name="Sanchez-Ramirez S."/>
            <person name="Szollosi G.J."/>
            <person name="Szarkandi J.G."/>
            <person name="Papp V."/>
            <person name="Albert L."/>
            <person name="Andreopoulos W."/>
            <person name="Angelini C."/>
            <person name="Antonin V."/>
            <person name="Barry K.W."/>
            <person name="Bougher N.L."/>
            <person name="Buchanan P."/>
            <person name="Buyck B."/>
            <person name="Bense V."/>
            <person name="Catcheside P."/>
            <person name="Chovatia M."/>
            <person name="Cooper J."/>
            <person name="Damon W."/>
            <person name="Desjardin D."/>
            <person name="Finy P."/>
            <person name="Geml J."/>
            <person name="Haridas S."/>
            <person name="Hughes K."/>
            <person name="Justo A."/>
            <person name="Karasinski D."/>
            <person name="Kautmanova I."/>
            <person name="Kiss B."/>
            <person name="Kocsube S."/>
            <person name="Kotiranta H."/>
            <person name="LaButti K.M."/>
            <person name="Lechner B.E."/>
            <person name="Liimatainen K."/>
            <person name="Lipzen A."/>
            <person name="Lukacs Z."/>
            <person name="Mihaltcheva S."/>
            <person name="Morgado L.N."/>
            <person name="Niskanen T."/>
            <person name="Noordeloos M.E."/>
            <person name="Ohm R.A."/>
            <person name="Ortiz-Santana B."/>
            <person name="Ovrebo C."/>
            <person name="Racz N."/>
            <person name="Riley R."/>
            <person name="Savchenko A."/>
            <person name="Shiryaev A."/>
            <person name="Soop K."/>
            <person name="Spirin V."/>
            <person name="Szebenyi C."/>
            <person name="Tomsovsky M."/>
            <person name="Tulloss R.E."/>
            <person name="Uehling J."/>
            <person name="Grigoriev I.V."/>
            <person name="Vagvolgyi C."/>
            <person name="Papp T."/>
            <person name="Martin F.M."/>
            <person name="Miettinen O."/>
            <person name="Hibbett D.S."/>
            <person name="Nagy L.G."/>
        </authorList>
    </citation>
    <scope>NUCLEOTIDE SEQUENCE [LARGE SCALE GENOMIC DNA]</scope>
    <source>
        <strain evidence="1 2">CBS 309.79</strain>
    </source>
</reference>
<proteinExistence type="predicted"/>
<gene>
    <name evidence="1" type="ORF">BDV98DRAFT_575526</name>
</gene>
<name>A0A5C3QEQ7_9AGAR</name>